<feature type="transmembrane region" description="Helical" evidence="1">
    <location>
        <begin position="86"/>
        <end position="113"/>
    </location>
</feature>
<name>Q4CXZ4_TRYCC</name>
<keyword evidence="3" id="KW-1185">Reference proteome</keyword>
<accession>Q4CXZ4</accession>
<reference evidence="2 3" key="1">
    <citation type="journal article" date="2005" name="Science">
        <title>The genome sequence of Trypanosoma cruzi, etiologic agent of Chagas disease.</title>
        <authorList>
            <person name="El-Sayed N.M."/>
            <person name="Myler P.J."/>
            <person name="Bartholomeu D.C."/>
            <person name="Nilsson D."/>
            <person name="Aggarwal G."/>
            <person name="Tran A.N."/>
            <person name="Ghedin E."/>
            <person name="Worthey E.A."/>
            <person name="Delcher A.L."/>
            <person name="Blandin G."/>
            <person name="Westenberger S.J."/>
            <person name="Caler E."/>
            <person name="Cerqueira G.C."/>
            <person name="Branche C."/>
            <person name="Haas B."/>
            <person name="Anupama A."/>
            <person name="Arner E."/>
            <person name="Aslund L."/>
            <person name="Attipoe P."/>
            <person name="Bontempi E."/>
            <person name="Bringaud F."/>
            <person name="Burton P."/>
            <person name="Cadag E."/>
            <person name="Campbell D.A."/>
            <person name="Carrington M."/>
            <person name="Crabtree J."/>
            <person name="Darban H."/>
            <person name="da Silveira J.F."/>
            <person name="de Jong P."/>
            <person name="Edwards K."/>
            <person name="Englund P.T."/>
            <person name="Fazelina G."/>
            <person name="Feldblyum T."/>
            <person name="Ferella M."/>
            <person name="Frasch A.C."/>
            <person name="Gull K."/>
            <person name="Horn D."/>
            <person name="Hou L."/>
            <person name="Huang Y."/>
            <person name="Kindlund E."/>
            <person name="Klingbeil M."/>
            <person name="Kluge S."/>
            <person name="Koo H."/>
            <person name="Lacerda D."/>
            <person name="Levin M.J."/>
            <person name="Lorenzi H."/>
            <person name="Louie T."/>
            <person name="Machado C.R."/>
            <person name="McCulloch R."/>
            <person name="McKenna A."/>
            <person name="Mizuno Y."/>
            <person name="Mottram J.C."/>
            <person name="Nelson S."/>
            <person name="Ochaya S."/>
            <person name="Osoegawa K."/>
            <person name="Pai G."/>
            <person name="Parsons M."/>
            <person name="Pentony M."/>
            <person name="Pettersson U."/>
            <person name="Pop M."/>
            <person name="Ramirez J.L."/>
            <person name="Rinta J."/>
            <person name="Robertson L."/>
            <person name="Salzberg S.L."/>
            <person name="Sanchez D.O."/>
            <person name="Seyler A."/>
            <person name="Sharma R."/>
            <person name="Shetty J."/>
            <person name="Simpson A.J."/>
            <person name="Sisk E."/>
            <person name="Tammi M.T."/>
            <person name="Tarleton R."/>
            <person name="Teixeira S."/>
            <person name="Van Aken S."/>
            <person name="Vogt C."/>
            <person name="Ward P.N."/>
            <person name="Wickstead B."/>
            <person name="Wortman J."/>
            <person name="White O."/>
            <person name="Fraser C.M."/>
            <person name="Stuart K.D."/>
            <person name="Andersson B."/>
        </authorList>
    </citation>
    <scope>NUCLEOTIDE SEQUENCE [LARGE SCALE GENOMIC DNA]</scope>
    <source>
        <strain evidence="2 3">CL Brener</strain>
    </source>
</reference>
<dbReference type="eggNOG" id="ENOG502S4W4">
    <property type="taxonomic scope" value="Eukaryota"/>
</dbReference>
<keyword evidence="1" id="KW-0812">Transmembrane</keyword>
<protein>
    <submittedName>
        <fullName evidence="2">Uncharacterized protein</fullName>
    </submittedName>
</protein>
<feature type="transmembrane region" description="Helical" evidence="1">
    <location>
        <begin position="12"/>
        <end position="35"/>
    </location>
</feature>
<dbReference type="OMA" id="SRAHIAF"/>
<dbReference type="Proteomes" id="UP000002296">
    <property type="component" value="Unassembled WGS sequence"/>
</dbReference>
<dbReference type="KEGG" id="tcr:508059.4"/>
<evidence type="ECO:0000313" key="2">
    <source>
        <dbReference type="EMBL" id="EAN85145.1"/>
    </source>
</evidence>
<organism evidence="2 3">
    <name type="scientific">Trypanosoma cruzi (strain CL Brener)</name>
    <dbReference type="NCBI Taxonomy" id="353153"/>
    <lineage>
        <taxon>Eukaryota</taxon>
        <taxon>Discoba</taxon>
        <taxon>Euglenozoa</taxon>
        <taxon>Kinetoplastea</taxon>
        <taxon>Metakinetoplastina</taxon>
        <taxon>Trypanosomatida</taxon>
        <taxon>Trypanosomatidae</taxon>
        <taxon>Trypanosoma</taxon>
        <taxon>Schizotrypanum</taxon>
    </lineage>
</organism>
<feature type="transmembrane region" description="Helical" evidence="1">
    <location>
        <begin position="119"/>
        <end position="143"/>
    </location>
</feature>
<proteinExistence type="predicted"/>
<dbReference type="AlphaFoldDB" id="Q4CXZ4"/>
<evidence type="ECO:0000313" key="3">
    <source>
        <dbReference type="Proteomes" id="UP000002296"/>
    </source>
</evidence>
<dbReference type="RefSeq" id="XP_806996.1">
    <property type="nucleotide sequence ID" value="XM_801903.1"/>
</dbReference>
<dbReference type="EMBL" id="AAHK01001496">
    <property type="protein sequence ID" value="EAN85145.1"/>
    <property type="molecule type" value="Genomic_DNA"/>
</dbReference>
<comment type="caution">
    <text evidence="2">The sequence shown here is derived from an EMBL/GenBank/DDBJ whole genome shotgun (WGS) entry which is preliminary data.</text>
</comment>
<dbReference type="GeneID" id="3537140"/>
<gene>
    <name evidence="2" type="ORF">Tc00.1047053508059.4</name>
</gene>
<evidence type="ECO:0000256" key="1">
    <source>
        <dbReference type="SAM" id="Phobius"/>
    </source>
</evidence>
<sequence>MGRFLRRVGPPPQLLVLFLFSTTYCINILNWIFYIRYLRDEVEEDVIAAYIAFSVIGCILFFLLASPLIYWTYARASEIPQKNRRNVLCIGIGLCFFFHEFPLGWIEIYLVWYHGWRSILSSISFFIVWLCFTIGFFSTWLGYTWYLSKRLHFYFLLHCTSRLDARNAIYGAIRSVDNWIAF</sequence>
<dbReference type="InParanoid" id="Q4CXZ4"/>
<keyword evidence="1" id="KW-0472">Membrane</keyword>
<feature type="transmembrane region" description="Helical" evidence="1">
    <location>
        <begin position="47"/>
        <end position="74"/>
    </location>
</feature>
<dbReference type="PaxDb" id="353153-Q4CXZ4"/>
<keyword evidence="1" id="KW-1133">Transmembrane helix</keyword>